<dbReference type="InterPro" id="IPR003033">
    <property type="entry name" value="SCP2_sterol-bd_dom"/>
</dbReference>
<gene>
    <name evidence="8" type="ORF">HDU87_007904</name>
</gene>
<name>A0AAD5TDJ3_9FUNG</name>
<dbReference type="FunFam" id="3.30.1050.10:FF:000001">
    <property type="entry name" value="Putative Non-specific lipid-transfer protein"/>
    <property type="match status" value="1"/>
</dbReference>
<keyword evidence="3" id="KW-0576">Peroxisome</keyword>
<comment type="subcellular location">
    <subcellularLocation>
        <location evidence="1">Peroxisome</location>
    </subcellularLocation>
</comment>
<dbReference type="Pfam" id="PF22622">
    <property type="entry name" value="MFE-2_hydrat-2_N"/>
    <property type="match status" value="1"/>
</dbReference>
<dbReference type="Gene3D" id="3.10.129.10">
    <property type="entry name" value="Hotdog Thioesterase"/>
    <property type="match status" value="1"/>
</dbReference>
<dbReference type="FunFam" id="3.10.129.10:FF:000013">
    <property type="entry name" value="Peroxisomal multifunctional enzyme type 2"/>
    <property type="match status" value="1"/>
</dbReference>
<evidence type="ECO:0000313" key="8">
    <source>
        <dbReference type="EMBL" id="KAJ3172399.1"/>
    </source>
</evidence>
<dbReference type="GO" id="GO:0005777">
    <property type="term" value="C:peroxisome"/>
    <property type="evidence" value="ECO:0007669"/>
    <property type="project" value="UniProtKB-SubCell"/>
</dbReference>
<evidence type="ECO:0000256" key="2">
    <source>
        <dbReference type="ARBA" id="ARBA00006484"/>
    </source>
</evidence>
<reference evidence="8" key="1">
    <citation type="submission" date="2020-05" db="EMBL/GenBank/DDBJ databases">
        <title>Phylogenomic resolution of chytrid fungi.</title>
        <authorList>
            <person name="Stajich J.E."/>
            <person name="Amses K."/>
            <person name="Simmons R."/>
            <person name="Seto K."/>
            <person name="Myers J."/>
            <person name="Bonds A."/>
            <person name="Quandt C.A."/>
            <person name="Barry K."/>
            <person name="Liu P."/>
            <person name="Grigoriev I."/>
            <person name="Longcore J.E."/>
            <person name="James T.Y."/>
        </authorList>
    </citation>
    <scope>NUCLEOTIDE SEQUENCE</scope>
    <source>
        <strain evidence="8">JEL0379</strain>
    </source>
</reference>
<dbReference type="Gene3D" id="3.30.1050.10">
    <property type="entry name" value="SCP2 sterol-binding domain"/>
    <property type="match status" value="1"/>
</dbReference>
<dbReference type="GO" id="GO:0004300">
    <property type="term" value="F:enoyl-CoA hydratase activity"/>
    <property type="evidence" value="ECO:0007669"/>
    <property type="project" value="TreeGrafter"/>
</dbReference>
<evidence type="ECO:0000259" key="5">
    <source>
        <dbReference type="Pfam" id="PF01575"/>
    </source>
</evidence>
<sequence>MTDQTFGPTRFDYTERDLALYALGVGATREDLALVYENHEDFTALPSFGVVPSFSTVMETPFGDFIPNFNPMLLLHGEQYLEQRAPVPTSGTLITTGKIVDIVDKGKGCVVVMGTETKDEDGNLIYYNEFSNFIRGTKGVGNKTGKERGAATALNEAPKRAPDAVVTEKTTENQAALYRLSGDYNPLHIDPNMSKIGGFDVPILHGLCSFGIAAKHVFKQYANSDPARVKSIKARFSKHVFPGETLRTEMWKEGNKIIFQVRVVERDVLAISNAAVELVPVEGEEASAAGGAGKSAEASVAVPGFESSKIFETLKLGVETGSEEERKARVQKVKAVFQFDITNSAGKTSSWYIDLKNPPGAVGAGATPGKADATVIISDADFVTLASGKANAQKMFMAGKIKVKGQMMLAMKLDGVLQDAKKKSKL</sequence>
<dbReference type="SUPFAM" id="SSF54637">
    <property type="entry name" value="Thioesterase/thiol ester dehydrase-isomerase"/>
    <property type="match status" value="2"/>
</dbReference>
<feature type="domain" description="Peroxisomal multifunctional enzyme type 2-like N-terminal" evidence="7">
    <location>
        <begin position="11"/>
        <end position="136"/>
    </location>
</feature>
<protein>
    <submittedName>
        <fullName evidence="8">Uncharacterized protein</fullName>
    </submittedName>
</protein>
<dbReference type="CDD" id="cd03448">
    <property type="entry name" value="HDE_HSD"/>
    <property type="match status" value="1"/>
</dbReference>
<dbReference type="PANTHER" id="PTHR13078">
    <property type="entry name" value="PEROXISOMAL MULTIFUNCTIONAL ENZYME TYPE 2-RELATED"/>
    <property type="match status" value="1"/>
</dbReference>
<evidence type="ECO:0000313" key="9">
    <source>
        <dbReference type="Proteomes" id="UP001212152"/>
    </source>
</evidence>
<evidence type="ECO:0000259" key="7">
    <source>
        <dbReference type="Pfam" id="PF22622"/>
    </source>
</evidence>
<evidence type="ECO:0000256" key="3">
    <source>
        <dbReference type="ARBA" id="ARBA00023140"/>
    </source>
</evidence>
<dbReference type="GO" id="GO:0003857">
    <property type="term" value="F:(3S)-3-hydroxyacyl-CoA dehydrogenase (NAD+) activity"/>
    <property type="evidence" value="ECO:0007669"/>
    <property type="project" value="TreeGrafter"/>
</dbReference>
<dbReference type="Pfam" id="PF01575">
    <property type="entry name" value="MaoC_dehydratas"/>
    <property type="match status" value="1"/>
</dbReference>
<dbReference type="GO" id="GO:0006635">
    <property type="term" value="P:fatty acid beta-oxidation"/>
    <property type="evidence" value="ECO:0007669"/>
    <property type="project" value="TreeGrafter"/>
</dbReference>
<dbReference type="Proteomes" id="UP001212152">
    <property type="component" value="Unassembled WGS sequence"/>
</dbReference>
<proteinExistence type="inferred from homology"/>
<keyword evidence="9" id="KW-1185">Reference proteome</keyword>
<dbReference type="Pfam" id="PF02036">
    <property type="entry name" value="SCP2"/>
    <property type="match status" value="1"/>
</dbReference>
<dbReference type="InterPro" id="IPR036527">
    <property type="entry name" value="SCP2_sterol-bd_dom_sf"/>
</dbReference>
<evidence type="ECO:0000256" key="4">
    <source>
        <dbReference type="ARBA" id="ARBA00023239"/>
    </source>
</evidence>
<dbReference type="EMBL" id="JADGJQ010000078">
    <property type="protein sequence ID" value="KAJ3172399.1"/>
    <property type="molecule type" value="Genomic_DNA"/>
</dbReference>
<keyword evidence="4" id="KW-0456">Lyase</keyword>
<feature type="domain" description="MaoC-like" evidence="5">
    <location>
        <begin position="156"/>
        <end position="273"/>
    </location>
</feature>
<dbReference type="InterPro" id="IPR002539">
    <property type="entry name" value="MaoC-like_dom"/>
</dbReference>
<evidence type="ECO:0000259" key="6">
    <source>
        <dbReference type="Pfam" id="PF02036"/>
    </source>
</evidence>
<evidence type="ECO:0000256" key="1">
    <source>
        <dbReference type="ARBA" id="ARBA00004275"/>
    </source>
</evidence>
<dbReference type="SUPFAM" id="SSF55718">
    <property type="entry name" value="SCP-like"/>
    <property type="match status" value="1"/>
</dbReference>
<dbReference type="AlphaFoldDB" id="A0AAD5TDJ3"/>
<dbReference type="GO" id="GO:0044594">
    <property type="term" value="F:17-beta-hydroxysteroid dehydrogenase (NAD+) activity"/>
    <property type="evidence" value="ECO:0007669"/>
    <property type="project" value="TreeGrafter"/>
</dbReference>
<accession>A0AAD5TDJ3</accession>
<comment type="caution">
    <text evidence="8">The sequence shown here is derived from an EMBL/GenBank/DDBJ whole genome shotgun (WGS) entry which is preliminary data.</text>
</comment>
<feature type="domain" description="SCP2" evidence="6">
    <location>
        <begin position="322"/>
        <end position="418"/>
    </location>
</feature>
<comment type="similarity">
    <text evidence="2">Belongs to the short-chain dehydrogenases/reductases (SDR) family.</text>
</comment>
<organism evidence="8 9">
    <name type="scientific">Geranomyces variabilis</name>
    <dbReference type="NCBI Taxonomy" id="109894"/>
    <lineage>
        <taxon>Eukaryota</taxon>
        <taxon>Fungi</taxon>
        <taxon>Fungi incertae sedis</taxon>
        <taxon>Chytridiomycota</taxon>
        <taxon>Chytridiomycota incertae sedis</taxon>
        <taxon>Chytridiomycetes</taxon>
        <taxon>Spizellomycetales</taxon>
        <taxon>Powellomycetaceae</taxon>
        <taxon>Geranomyces</taxon>
    </lineage>
</organism>
<dbReference type="InterPro" id="IPR029069">
    <property type="entry name" value="HotDog_dom_sf"/>
</dbReference>
<dbReference type="InterPro" id="IPR054357">
    <property type="entry name" value="MFE-2_N"/>
</dbReference>
<dbReference type="PANTHER" id="PTHR13078:SF56">
    <property type="entry name" value="PEROXISOMAL MULTIFUNCTIONAL ENZYME TYPE 2"/>
    <property type="match status" value="1"/>
</dbReference>